<dbReference type="EMBL" id="QYRT01000036">
    <property type="protein sequence ID" value="TIH33310.1"/>
    <property type="molecule type" value="Genomic_DNA"/>
</dbReference>
<dbReference type="AlphaFoldDB" id="A0A4T2BPX6"/>
<feature type="region of interest" description="Disordered" evidence="2">
    <location>
        <begin position="472"/>
        <end position="532"/>
    </location>
</feature>
<keyword evidence="4" id="KW-1185">Reference proteome</keyword>
<dbReference type="RefSeq" id="WP_136643110.1">
    <property type="nucleotide sequence ID" value="NZ_QYRT01000036.1"/>
</dbReference>
<dbReference type="Proteomes" id="UP000306192">
    <property type="component" value="Unassembled WGS sequence"/>
</dbReference>
<name>A0A4T2BPX6_9MICO</name>
<dbReference type="OrthoDB" id="5124670at2"/>
<feature type="region of interest" description="Disordered" evidence="2">
    <location>
        <begin position="607"/>
        <end position="648"/>
    </location>
</feature>
<gene>
    <name evidence="3" type="ORF">D4765_14975</name>
</gene>
<feature type="coiled-coil region" evidence="1">
    <location>
        <begin position="181"/>
        <end position="266"/>
    </location>
</feature>
<evidence type="ECO:0000256" key="2">
    <source>
        <dbReference type="SAM" id="MobiDB-lite"/>
    </source>
</evidence>
<feature type="compositionally biased region" description="Basic and acidic residues" evidence="2">
    <location>
        <begin position="1"/>
        <end position="11"/>
    </location>
</feature>
<accession>A0A4T2BPX6</accession>
<evidence type="ECO:0000313" key="3">
    <source>
        <dbReference type="EMBL" id="TIH33310.1"/>
    </source>
</evidence>
<keyword evidence="1" id="KW-0175">Coiled coil</keyword>
<feature type="compositionally biased region" description="Polar residues" evidence="2">
    <location>
        <begin position="33"/>
        <end position="52"/>
    </location>
</feature>
<comment type="caution">
    <text evidence="3">The sequence shown here is derived from an EMBL/GenBank/DDBJ whole genome shotgun (WGS) entry which is preliminary data.</text>
</comment>
<feature type="region of interest" description="Disordered" evidence="2">
    <location>
        <begin position="550"/>
        <end position="578"/>
    </location>
</feature>
<sequence>MTDDSTTRPHDEAEDGTPGEGAFAGPVYAGPVSASTHLSASTGTGVSASDADQAQGAPEALPPSSARSETGYVLTRRDRTAITFVDWAVKLGTPEFQAHYRPVTDELFTHHFIDPTAKPAFVPPALVSVQQLDADSDPLEIIRSHVALVVDDREARDKARIETTAQFEESQRVLSELRAYVAGLEGDLAETTDKLQAADQQVAVLTGRLETEISGLHSRHAAELADTAAAHESTLAELTAERDTSVNELAAQRDQAIAELTAERDAEVGALRGQLETDSTAQRGEHEADIARLLGEHTAAVGALVAGHQSAVDEADARHAEAVAELETAHAEQIADLQQQLAASVTLVETTTAQLKEARLSTGSLTAQRDRAIAEGSEWRNRLQQTVAALATTIDVGEWSIDSSPDARLIEFVEQSQLALTSGLESARSTLDEIEEVATSQLVDESETSDYAIGANDAAVLILNALYGGAPDEGEEVDGEATAGGDSGSADAAGTTAASGEGGRGSVSDGVGIGGSDGTSPGNGSAAAVDGDDDAAARGADTVVVTTVMAGGVNGPRDGYRSGARPDGVSSVIRRRSTDDLDGLEAIESALADDDAVTLAEIEESDAEFEAGLGGEVDVEFENEPDRAAGRGNRGADTGAAAEARRAS</sequence>
<proteinExistence type="predicted"/>
<feature type="compositionally biased region" description="Gly residues" evidence="2">
    <location>
        <begin position="500"/>
        <end position="517"/>
    </location>
</feature>
<evidence type="ECO:0000313" key="4">
    <source>
        <dbReference type="Proteomes" id="UP000306192"/>
    </source>
</evidence>
<feature type="compositionally biased region" description="Low complexity" evidence="2">
    <location>
        <begin position="480"/>
        <end position="499"/>
    </location>
</feature>
<feature type="compositionally biased region" description="Low complexity" evidence="2">
    <location>
        <begin position="518"/>
        <end position="529"/>
    </location>
</feature>
<protein>
    <submittedName>
        <fullName evidence="3">Uncharacterized protein</fullName>
    </submittedName>
</protein>
<feature type="region of interest" description="Disordered" evidence="2">
    <location>
        <begin position="1"/>
        <end position="72"/>
    </location>
</feature>
<organism evidence="3 4">
    <name type="scientific">Subtercola vilae</name>
    <dbReference type="NCBI Taxonomy" id="2056433"/>
    <lineage>
        <taxon>Bacteria</taxon>
        <taxon>Bacillati</taxon>
        <taxon>Actinomycetota</taxon>
        <taxon>Actinomycetes</taxon>
        <taxon>Micrococcales</taxon>
        <taxon>Microbacteriaceae</taxon>
        <taxon>Subtercola</taxon>
    </lineage>
</organism>
<evidence type="ECO:0000256" key="1">
    <source>
        <dbReference type="SAM" id="Coils"/>
    </source>
</evidence>
<reference evidence="3 4" key="1">
    <citation type="journal article" date="2019" name="Microorganisms">
        <title>Systematic Affiliation and Genome Analysis of Subtercola vilae DB165(T) with Particular Emphasis on Cold Adaptation of an Isolate from a High-Altitude Cold Volcano Lake.</title>
        <authorList>
            <person name="Villalobos A.S."/>
            <person name="Wiese J."/>
            <person name="Imhoff J.F."/>
            <person name="Dorador C."/>
            <person name="Keller A."/>
            <person name="Hentschel U."/>
        </authorList>
    </citation>
    <scope>NUCLEOTIDE SEQUENCE [LARGE SCALE GENOMIC DNA]</scope>
    <source>
        <strain evidence="3 4">DB165</strain>
    </source>
</reference>